<dbReference type="Gene3D" id="3.40.50.300">
    <property type="entry name" value="P-loop containing nucleotide triphosphate hydrolases"/>
    <property type="match status" value="2"/>
</dbReference>
<feature type="domain" description="ABC transporter" evidence="5">
    <location>
        <begin position="321"/>
        <end position="570"/>
    </location>
</feature>
<dbReference type="InterPro" id="IPR013563">
    <property type="entry name" value="Oligopep_ABC_C"/>
</dbReference>
<dbReference type="PANTHER" id="PTHR43776:SF7">
    <property type="entry name" value="D,D-DIPEPTIDE TRANSPORT ATP-BINDING PROTEIN DDPF-RELATED"/>
    <property type="match status" value="1"/>
</dbReference>
<dbReference type="InterPro" id="IPR017871">
    <property type="entry name" value="ABC_transporter-like_CS"/>
</dbReference>
<sequence length="588" mass="61535">MTAATVDDPAGTAVRVRDLRIRSASGTLVDGLDLDIAPGERVGLIGESGSGKSLTAYALLGLLDDELRAEGDVRLPGLAGNVLDTDERTLSRTRGRVASIVFQEPMTALNPLMRVGAQVAETLLCHGTAPSRAAAARAAVELLDQVRLPDPERAARAFPHQLSGGQRQRVVIAAALANDPALLICDEPTTALDVTVQAQVLEIVAELVRARDTALLFISHDLAVVSAVADRVAVMRGGVVVEQGPVAEVFTGPQHEYTRALLAASDLDGARPEGAAAGPSPAVAAPRPHLALDGGTGDGGTGDGDTGCAVFNPVTGTEPLIRTRGLGREYPGARRGIGRRGEPVHALRDASLDVAEGQKLGIVGESGSGKSTLLRLVAGLDRPTSGTVRVGDVDIPAAGAAREDLRRLRRDVAVVFQDPMGSLDPRMQVSRIVAEPLHGVSRAEAADRSREVLAAVGLDGDALDRYPHQFSGGQRQRISIARALVTRPRILVADEPVSALDVSVRAQVLDLVAGLADEYALTLLFISHDLGVVRHVCDSVLVMASGRIVESGATGAVYADPRHRFTADLVAATPRLRFAPSTTPEESR</sequence>
<accession>A0ABV1KGC4</accession>
<keyword evidence="7" id="KW-1185">Reference proteome</keyword>
<dbReference type="PROSITE" id="PS50893">
    <property type="entry name" value="ABC_TRANSPORTER_2"/>
    <property type="match status" value="2"/>
</dbReference>
<evidence type="ECO:0000256" key="1">
    <source>
        <dbReference type="ARBA" id="ARBA00005417"/>
    </source>
</evidence>
<dbReference type="Proteomes" id="UP001494902">
    <property type="component" value="Unassembled WGS sequence"/>
</dbReference>
<keyword evidence="4 6" id="KW-0067">ATP-binding</keyword>
<dbReference type="SUPFAM" id="SSF52540">
    <property type="entry name" value="P-loop containing nucleoside triphosphate hydrolases"/>
    <property type="match status" value="2"/>
</dbReference>
<dbReference type="PROSITE" id="PS00211">
    <property type="entry name" value="ABC_TRANSPORTER_1"/>
    <property type="match status" value="2"/>
</dbReference>
<dbReference type="RefSeq" id="WP_349300014.1">
    <property type="nucleotide sequence ID" value="NZ_JBEDNQ010000009.1"/>
</dbReference>
<dbReference type="SMART" id="SM00382">
    <property type="entry name" value="AAA"/>
    <property type="match status" value="2"/>
</dbReference>
<dbReference type="EMBL" id="JBEDNQ010000009">
    <property type="protein sequence ID" value="MEQ3552943.1"/>
    <property type="molecule type" value="Genomic_DNA"/>
</dbReference>
<dbReference type="InterPro" id="IPR003439">
    <property type="entry name" value="ABC_transporter-like_ATP-bd"/>
</dbReference>
<keyword evidence="3" id="KW-0547">Nucleotide-binding</keyword>
<feature type="domain" description="ABC transporter" evidence="5">
    <location>
        <begin position="14"/>
        <end position="262"/>
    </location>
</feature>
<evidence type="ECO:0000256" key="3">
    <source>
        <dbReference type="ARBA" id="ARBA00022741"/>
    </source>
</evidence>
<dbReference type="Pfam" id="PF08352">
    <property type="entry name" value="oligo_HPY"/>
    <property type="match status" value="1"/>
</dbReference>
<dbReference type="CDD" id="cd03257">
    <property type="entry name" value="ABC_NikE_OppD_transporters"/>
    <property type="match status" value="2"/>
</dbReference>
<gene>
    <name evidence="6" type="ORF">WIS52_20960</name>
</gene>
<name>A0ABV1KGC4_9PSEU</name>
<evidence type="ECO:0000313" key="6">
    <source>
        <dbReference type="EMBL" id="MEQ3552943.1"/>
    </source>
</evidence>
<evidence type="ECO:0000313" key="7">
    <source>
        <dbReference type="Proteomes" id="UP001494902"/>
    </source>
</evidence>
<dbReference type="Pfam" id="PF00005">
    <property type="entry name" value="ABC_tran"/>
    <property type="match status" value="2"/>
</dbReference>
<proteinExistence type="inferred from homology"/>
<evidence type="ECO:0000256" key="4">
    <source>
        <dbReference type="ARBA" id="ARBA00022840"/>
    </source>
</evidence>
<dbReference type="PANTHER" id="PTHR43776">
    <property type="entry name" value="TRANSPORT ATP-BINDING PROTEIN"/>
    <property type="match status" value="1"/>
</dbReference>
<dbReference type="InterPro" id="IPR050319">
    <property type="entry name" value="ABC_transp_ATP-bind"/>
</dbReference>
<dbReference type="InterPro" id="IPR003593">
    <property type="entry name" value="AAA+_ATPase"/>
</dbReference>
<dbReference type="NCBIfam" id="NF007739">
    <property type="entry name" value="PRK10419.1"/>
    <property type="match status" value="2"/>
</dbReference>
<comment type="caution">
    <text evidence="6">The sequence shown here is derived from an EMBL/GenBank/DDBJ whole genome shotgun (WGS) entry which is preliminary data.</text>
</comment>
<dbReference type="InterPro" id="IPR027417">
    <property type="entry name" value="P-loop_NTPase"/>
</dbReference>
<dbReference type="NCBIfam" id="NF008453">
    <property type="entry name" value="PRK11308.1"/>
    <property type="match status" value="2"/>
</dbReference>
<dbReference type="GO" id="GO:0005524">
    <property type="term" value="F:ATP binding"/>
    <property type="evidence" value="ECO:0007669"/>
    <property type="project" value="UniProtKB-KW"/>
</dbReference>
<organism evidence="6 7">
    <name type="scientific">Pseudonocardia nematodicida</name>
    <dbReference type="NCBI Taxonomy" id="1206997"/>
    <lineage>
        <taxon>Bacteria</taxon>
        <taxon>Bacillati</taxon>
        <taxon>Actinomycetota</taxon>
        <taxon>Actinomycetes</taxon>
        <taxon>Pseudonocardiales</taxon>
        <taxon>Pseudonocardiaceae</taxon>
        <taxon>Pseudonocardia</taxon>
    </lineage>
</organism>
<evidence type="ECO:0000259" key="5">
    <source>
        <dbReference type="PROSITE" id="PS50893"/>
    </source>
</evidence>
<evidence type="ECO:0000256" key="2">
    <source>
        <dbReference type="ARBA" id="ARBA00022448"/>
    </source>
</evidence>
<reference evidence="6 7" key="1">
    <citation type="submission" date="2024-03" db="EMBL/GenBank/DDBJ databases">
        <title>Draft genome sequence of Pseudonocardia nematodicida JCM 31783.</title>
        <authorList>
            <person name="Butdee W."/>
            <person name="Duangmal K."/>
        </authorList>
    </citation>
    <scope>NUCLEOTIDE SEQUENCE [LARGE SCALE GENOMIC DNA]</scope>
    <source>
        <strain evidence="6 7">JCM 31783</strain>
    </source>
</reference>
<keyword evidence="2" id="KW-0813">Transport</keyword>
<protein>
    <submittedName>
        <fullName evidence="6">ABC transporter ATP-binding protein</fullName>
    </submittedName>
</protein>
<comment type="similarity">
    <text evidence="1">Belongs to the ABC transporter superfamily.</text>
</comment>